<reference evidence="13 14" key="1">
    <citation type="submission" date="2023-04" db="EMBL/GenBank/DDBJ databases">
        <title>Forest soil microbial communities from Buena Vista Peninsula, Colon Province, Panama.</title>
        <authorList>
            <person name="Bouskill N."/>
        </authorList>
    </citation>
    <scope>NUCLEOTIDE SEQUENCE [LARGE SCALE GENOMIC DNA]</scope>
    <source>
        <strain evidence="13 14">AC80</strain>
    </source>
</reference>
<keyword evidence="5" id="KW-0274">FAD</keyword>
<protein>
    <recommendedName>
        <fullName evidence="10">D-lactate dehydrogenase (cytochrome)</fullName>
        <ecNumber evidence="10">1.1.2.4</ecNumber>
    </recommendedName>
</protein>
<gene>
    <name evidence="13" type="ORF">M2272_001344</name>
</gene>
<dbReference type="InterPro" id="IPR009051">
    <property type="entry name" value="Helical_ferredxn"/>
</dbReference>
<keyword evidence="7" id="KW-0560">Oxidoreductase</keyword>
<evidence type="ECO:0000313" key="14">
    <source>
        <dbReference type="Proteomes" id="UP001160130"/>
    </source>
</evidence>
<dbReference type="PROSITE" id="PS51387">
    <property type="entry name" value="FAD_PCMH"/>
    <property type="match status" value="1"/>
</dbReference>
<dbReference type="InterPro" id="IPR017900">
    <property type="entry name" value="4Fe4S_Fe_S_CS"/>
</dbReference>
<dbReference type="SUPFAM" id="SSF56176">
    <property type="entry name" value="FAD-binding/transporter-associated domain-like"/>
    <property type="match status" value="1"/>
</dbReference>
<dbReference type="SUPFAM" id="SSF46548">
    <property type="entry name" value="alpha-helical ferredoxin"/>
    <property type="match status" value="1"/>
</dbReference>
<evidence type="ECO:0000256" key="5">
    <source>
        <dbReference type="ARBA" id="ARBA00022827"/>
    </source>
</evidence>
<feature type="domain" description="FAD-binding PCMH-type" evidence="12">
    <location>
        <begin position="12"/>
        <end position="240"/>
    </location>
</feature>
<evidence type="ECO:0000313" key="13">
    <source>
        <dbReference type="EMBL" id="MDH6194715.1"/>
    </source>
</evidence>
<evidence type="ECO:0000259" key="12">
    <source>
        <dbReference type="PROSITE" id="PS51387"/>
    </source>
</evidence>
<accession>A0ABT6KVH5</accession>
<dbReference type="EMBL" id="JARXVE010000002">
    <property type="protein sequence ID" value="MDH6194715.1"/>
    <property type="molecule type" value="Genomic_DNA"/>
</dbReference>
<dbReference type="Proteomes" id="UP001160130">
    <property type="component" value="Unassembled WGS sequence"/>
</dbReference>
<evidence type="ECO:0000256" key="6">
    <source>
        <dbReference type="ARBA" id="ARBA00022946"/>
    </source>
</evidence>
<dbReference type="PANTHER" id="PTHR11748">
    <property type="entry name" value="D-LACTATE DEHYDROGENASE"/>
    <property type="match status" value="1"/>
</dbReference>
<dbReference type="RefSeq" id="WP_280831378.1">
    <property type="nucleotide sequence ID" value="NZ_JARXVE010000002.1"/>
</dbReference>
<evidence type="ECO:0000256" key="10">
    <source>
        <dbReference type="ARBA" id="ARBA00038897"/>
    </source>
</evidence>
<organism evidence="13 14">
    <name type="scientific">Mycolicibacterium frederiksbergense</name>
    <dbReference type="NCBI Taxonomy" id="117567"/>
    <lineage>
        <taxon>Bacteria</taxon>
        <taxon>Bacillati</taxon>
        <taxon>Actinomycetota</taxon>
        <taxon>Actinomycetes</taxon>
        <taxon>Mycobacteriales</taxon>
        <taxon>Mycobacteriaceae</taxon>
        <taxon>Mycolicibacterium</taxon>
    </lineage>
</organism>
<dbReference type="PROSITE" id="PS00198">
    <property type="entry name" value="4FE4S_FER_1"/>
    <property type="match status" value="1"/>
</dbReference>
<dbReference type="InterPro" id="IPR017896">
    <property type="entry name" value="4Fe4S_Fe-S-bd"/>
</dbReference>
<comment type="similarity">
    <text evidence="2">Belongs to the FAD-binding oxidoreductase/transferase type 4 family.</text>
</comment>
<feature type="domain" description="4Fe-4S ferredoxin-type" evidence="11">
    <location>
        <begin position="506"/>
        <end position="535"/>
    </location>
</feature>
<keyword evidence="6" id="KW-0809">Transit peptide</keyword>
<proteinExistence type="inferred from homology"/>
<sequence>MRYAKAHDASHYLLVPEVVVTAGSAEEIGDLCRAAAKLRQPLTFRAGGTSLSGQAGSDSILVDTRKHFRTVTVLADGTRVRVQPGATVRAVNARLAPYGTRLGPDPASETACTIGGVVANNSSGMACGTEFNTYRTLESAVLVLPSGTSIDTGQPDADERLAAVEPDLHRGLLRLRDRVRSNPESVRRIEAQFAMKNTMGYGVNAFLDFDLPADILARLVIGSEGTLAFVAEATFRTVPVRPHAATGLIMFDDIHQATSALPALVAAGYATLELLDATSLRVAQRDPQSDARLAALRVTTHAALLVEHQLTDREELDGCVADSMAMLNTLKLAAPPELTTDPAVRAALWRVRKGLYATVAGNRPTGTTALLEDIAVPVDRLAEVCDGLIGMFAGHHYEDSVIFGHAKDGNVHFMLNERFGEGQPLDRYLAFTEEMVDLVLGAGGTLKAEHGTGRIMAPFVRRQYGDELYDVMAQLKHLCDPNGILNPGVVISEDPKAHVSHLKTTPRVEEEVDRCVECGFCEPVCPSKDLTLTPRTRIALRREQERARANGDTALFDELVSDYNYDGLDTCAADGMCQTACPVLIDTGSLVTRLRAERHGKVDQWMWQQAARHWKGVSRAGAAALTVAGQLPAGLPERLSGAARRMLGDDVLPSWSADLPSGGQPRSRTVTSLDSVVGVHFSACVGSMFGAQHGGPGAAGAMELLCHRAGIRLAVPTSIESLCCGTPWKSKGLGDSFAPMRERLLRALWDATDHGRLPVICEASSCTEGLERAISGQDRYPGLRVIDALAFTVTELLPRLPKPAKVNSAALHPTCSTTRLGTNDALGTIAHALAQRVDIPHAWGCCAFAGDRGMLHPELTASATGAQAAEVNQRRHDLYLSANRTCEIGMTRATGKTYEHVLEALERATRNPQPRSATERN</sequence>
<evidence type="ECO:0000256" key="8">
    <source>
        <dbReference type="ARBA" id="ARBA00023004"/>
    </source>
</evidence>
<keyword evidence="8" id="KW-0408">Iron</keyword>
<keyword evidence="3" id="KW-0285">Flavoprotein</keyword>
<evidence type="ECO:0000256" key="1">
    <source>
        <dbReference type="ARBA" id="ARBA00001974"/>
    </source>
</evidence>
<comment type="cofactor">
    <cofactor evidence="1">
        <name>FAD</name>
        <dbReference type="ChEBI" id="CHEBI:57692"/>
    </cofactor>
</comment>
<evidence type="ECO:0000256" key="3">
    <source>
        <dbReference type="ARBA" id="ARBA00022630"/>
    </source>
</evidence>
<keyword evidence="14" id="KW-1185">Reference proteome</keyword>
<dbReference type="InterPro" id="IPR036318">
    <property type="entry name" value="FAD-bd_PCMH-like_sf"/>
</dbReference>
<dbReference type="Pfam" id="PF02754">
    <property type="entry name" value="CCG"/>
    <property type="match status" value="1"/>
</dbReference>
<dbReference type="EC" id="1.1.2.4" evidence="10"/>
<dbReference type="InterPro" id="IPR004017">
    <property type="entry name" value="Cys_rich_dom"/>
</dbReference>
<evidence type="ECO:0000256" key="4">
    <source>
        <dbReference type="ARBA" id="ARBA00022723"/>
    </source>
</evidence>
<dbReference type="Pfam" id="PF01565">
    <property type="entry name" value="FAD_binding_4"/>
    <property type="match status" value="1"/>
</dbReference>
<dbReference type="InterPro" id="IPR016164">
    <property type="entry name" value="FAD-linked_Oxase-like_C"/>
</dbReference>
<dbReference type="Gene3D" id="1.10.45.10">
    <property type="entry name" value="Vanillyl-alcohol Oxidase, Chain A, domain 4"/>
    <property type="match status" value="1"/>
</dbReference>
<comment type="caution">
    <text evidence="13">The sequence shown here is derived from an EMBL/GenBank/DDBJ whole genome shotgun (WGS) entry which is preliminary data.</text>
</comment>
<dbReference type="InterPro" id="IPR016171">
    <property type="entry name" value="Vanillyl_alc_oxidase_C-sub2"/>
</dbReference>
<keyword evidence="9" id="KW-0411">Iron-sulfur</keyword>
<keyword evidence="4" id="KW-0479">Metal-binding</keyword>
<dbReference type="InterPro" id="IPR016166">
    <property type="entry name" value="FAD-bd_PCMH"/>
</dbReference>
<evidence type="ECO:0000256" key="2">
    <source>
        <dbReference type="ARBA" id="ARBA00008000"/>
    </source>
</evidence>
<dbReference type="SUPFAM" id="SSF55103">
    <property type="entry name" value="FAD-linked oxidases, C-terminal domain"/>
    <property type="match status" value="1"/>
</dbReference>
<evidence type="ECO:0000259" key="11">
    <source>
        <dbReference type="PROSITE" id="PS51379"/>
    </source>
</evidence>
<dbReference type="PROSITE" id="PS51379">
    <property type="entry name" value="4FE4S_FER_2"/>
    <property type="match status" value="1"/>
</dbReference>
<dbReference type="Gene3D" id="3.30.70.2740">
    <property type="match status" value="1"/>
</dbReference>
<dbReference type="InterPro" id="IPR006094">
    <property type="entry name" value="Oxid_FAD_bind_N"/>
</dbReference>
<dbReference type="Pfam" id="PF02913">
    <property type="entry name" value="FAD-oxidase_C"/>
    <property type="match status" value="1"/>
</dbReference>
<dbReference type="InterPro" id="IPR004113">
    <property type="entry name" value="FAD-bd_oxidored_4_C"/>
</dbReference>
<evidence type="ECO:0000256" key="7">
    <source>
        <dbReference type="ARBA" id="ARBA00023002"/>
    </source>
</evidence>
<dbReference type="Gene3D" id="1.10.1060.10">
    <property type="entry name" value="Alpha-helical ferredoxin"/>
    <property type="match status" value="1"/>
</dbReference>
<dbReference type="Pfam" id="PF13183">
    <property type="entry name" value="Fer4_8"/>
    <property type="match status" value="1"/>
</dbReference>
<evidence type="ECO:0000256" key="9">
    <source>
        <dbReference type="ARBA" id="ARBA00023014"/>
    </source>
</evidence>
<dbReference type="PANTHER" id="PTHR11748:SF111">
    <property type="entry name" value="D-LACTATE DEHYDROGENASE, MITOCHONDRIAL-RELATED"/>
    <property type="match status" value="1"/>
</dbReference>
<dbReference type="Gene3D" id="3.30.465.10">
    <property type="match status" value="1"/>
</dbReference>
<dbReference type="InterPro" id="IPR016169">
    <property type="entry name" value="FAD-bd_PCMH_sub2"/>
</dbReference>
<name>A0ABT6KVH5_9MYCO</name>